<dbReference type="GO" id="GO:0003677">
    <property type="term" value="F:DNA binding"/>
    <property type="evidence" value="ECO:0007669"/>
    <property type="project" value="UniProtKB-KW"/>
</dbReference>
<dbReference type="PANTHER" id="PTHR43214:SF24">
    <property type="entry name" value="TRANSCRIPTIONAL REGULATORY PROTEIN NARL-RELATED"/>
    <property type="match status" value="1"/>
</dbReference>
<dbReference type="Proteomes" id="UP001266099">
    <property type="component" value="Unassembled WGS sequence"/>
</dbReference>
<gene>
    <name evidence="8" type="ORF">J2S36_001039</name>
</gene>
<keyword evidence="1 5" id="KW-0597">Phosphoprotein</keyword>
<feature type="domain" description="Response regulatory" evidence="7">
    <location>
        <begin position="2"/>
        <end position="148"/>
    </location>
</feature>
<evidence type="ECO:0000256" key="1">
    <source>
        <dbReference type="ARBA" id="ARBA00022553"/>
    </source>
</evidence>
<dbReference type="InterPro" id="IPR016032">
    <property type="entry name" value="Sig_transdc_resp-reg_C-effctor"/>
</dbReference>
<dbReference type="CDD" id="cd17535">
    <property type="entry name" value="REC_NarL-like"/>
    <property type="match status" value="1"/>
</dbReference>
<dbReference type="PRINTS" id="PR00038">
    <property type="entry name" value="HTHLUXR"/>
</dbReference>
<name>A0ABU1T3Q3_9ACTO</name>
<dbReference type="InterPro" id="IPR058245">
    <property type="entry name" value="NreC/VraR/RcsB-like_REC"/>
</dbReference>
<organism evidence="8 9">
    <name type="scientific">Arcanobacterium hippocoleae</name>
    <dbReference type="NCBI Taxonomy" id="149017"/>
    <lineage>
        <taxon>Bacteria</taxon>
        <taxon>Bacillati</taxon>
        <taxon>Actinomycetota</taxon>
        <taxon>Actinomycetes</taxon>
        <taxon>Actinomycetales</taxon>
        <taxon>Actinomycetaceae</taxon>
        <taxon>Arcanobacterium</taxon>
    </lineage>
</organism>
<reference evidence="8 9" key="1">
    <citation type="submission" date="2023-07" db="EMBL/GenBank/DDBJ databases">
        <title>Sequencing the genomes of 1000 actinobacteria strains.</title>
        <authorList>
            <person name="Klenk H.-P."/>
        </authorList>
    </citation>
    <scope>NUCLEOTIDE SEQUENCE [LARGE SCALE GENOMIC DNA]</scope>
    <source>
        <strain evidence="8 9">DSM 15539</strain>
    </source>
</reference>
<evidence type="ECO:0000313" key="8">
    <source>
        <dbReference type="EMBL" id="MDR6939496.1"/>
    </source>
</evidence>
<dbReference type="Gene3D" id="1.10.10.10">
    <property type="entry name" value="Winged helix-like DNA-binding domain superfamily/Winged helix DNA-binding domain"/>
    <property type="match status" value="1"/>
</dbReference>
<dbReference type="InterPro" id="IPR039420">
    <property type="entry name" value="WalR-like"/>
</dbReference>
<dbReference type="Pfam" id="PF00196">
    <property type="entry name" value="GerE"/>
    <property type="match status" value="1"/>
</dbReference>
<dbReference type="Gene3D" id="3.40.50.2300">
    <property type="match status" value="1"/>
</dbReference>
<dbReference type="CDD" id="cd06170">
    <property type="entry name" value="LuxR_C_like"/>
    <property type="match status" value="1"/>
</dbReference>
<accession>A0ABU1T3Q3</accession>
<sequence>MKLFIADDAALIREGLSGILERTGHEVVGHAQDAVQLRSRIGALLNAGEEIDVLVTDVRMPPEMRDDGLRAAADIRRDFPQLGVMVLSQYVAPAYASVLFHDGISSAGGSSSFSRFPGSFPYGAQGGLGYLLKDRVARVGDFIRSLGIVAAGGVVVDPEIAAGLVQGKSGALGKLSPREREVLELMAQGLSNTDIAEQLYLSGAAVSKHVANVFLKLGLAPGEENRRVRAVLAYLTASGVV</sequence>
<keyword evidence="2" id="KW-0805">Transcription regulation</keyword>
<protein>
    <submittedName>
        <fullName evidence="8">DNA-binding NarL/FixJ family response regulator</fullName>
    </submittedName>
</protein>
<comment type="caution">
    <text evidence="8">The sequence shown here is derived from an EMBL/GenBank/DDBJ whole genome shotgun (WGS) entry which is preliminary data.</text>
</comment>
<evidence type="ECO:0000313" key="9">
    <source>
        <dbReference type="Proteomes" id="UP001266099"/>
    </source>
</evidence>
<dbReference type="SMART" id="SM00421">
    <property type="entry name" value="HTH_LUXR"/>
    <property type="match status" value="1"/>
</dbReference>
<dbReference type="Pfam" id="PF00072">
    <property type="entry name" value="Response_reg"/>
    <property type="match status" value="1"/>
</dbReference>
<evidence type="ECO:0000256" key="3">
    <source>
        <dbReference type="ARBA" id="ARBA00023125"/>
    </source>
</evidence>
<feature type="modified residue" description="4-aspartylphosphate" evidence="5">
    <location>
        <position position="57"/>
    </location>
</feature>
<evidence type="ECO:0000256" key="2">
    <source>
        <dbReference type="ARBA" id="ARBA00023015"/>
    </source>
</evidence>
<evidence type="ECO:0000256" key="4">
    <source>
        <dbReference type="ARBA" id="ARBA00023163"/>
    </source>
</evidence>
<dbReference type="InterPro" id="IPR001789">
    <property type="entry name" value="Sig_transdc_resp-reg_receiver"/>
</dbReference>
<dbReference type="SUPFAM" id="SSF46894">
    <property type="entry name" value="C-terminal effector domain of the bipartite response regulators"/>
    <property type="match status" value="1"/>
</dbReference>
<evidence type="ECO:0000259" key="6">
    <source>
        <dbReference type="PROSITE" id="PS50043"/>
    </source>
</evidence>
<dbReference type="SUPFAM" id="SSF52172">
    <property type="entry name" value="CheY-like"/>
    <property type="match status" value="1"/>
</dbReference>
<dbReference type="InterPro" id="IPR000792">
    <property type="entry name" value="Tscrpt_reg_LuxR_C"/>
</dbReference>
<evidence type="ECO:0000259" key="7">
    <source>
        <dbReference type="PROSITE" id="PS50110"/>
    </source>
</evidence>
<dbReference type="PROSITE" id="PS50110">
    <property type="entry name" value="RESPONSE_REGULATORY"/>
    <property type="match status" value="1"/>
</dbReference>
<keyword evidence="9" id="KW-1185">Reference proteome</keyword>
<dbReference type="PANTHER" id="PTHR43214">
    <property type="entry name" value="TWO-COMPONENT RESPONSE REGULATOR"/>
    <property type="match status" value="1"/>
</dbReference>
<dbReference type="InterPro" id="IPR011006">
    <property type="entry name" value="CheY-like_superfamily"/>
</dbReference>
<dbReference type="RefSeq" id="WP_309956204.1">
    <property type="nucleotide sequence ID" value="NZ_JAVDUJ010000001.1"/>
</dbReference>
<keyword evidence="3 8" id="KW-0238">DNA-binding</keyword>
<dbReference type="InterPro" id="IPR036388">
    <property type="entry name" value="WH-like_DNA-bd_sf"/>
</dbReference>
<feature type="domain" description="HTH luxR-type" evidence="6">
    <location>
        <begin position="168"/>
        <end position="237"/>
    </location>
</feature>
<keyword evidence="4" id="KW-0804">Transcription</keyword>
<proteinExistence type="predicted"/>
<dbReference type="SMART" id="SM00448">
    <property type="entry name" value="REC"/>
    <property type="match status" value="1"/>
</dbReference>
<dbReference type="PROSITE" id="PS50043">
    <property type="entry name" value="HTH_LUXR_2"/>
    <property type="match status" value="1"/>
</dbReference>
<dbReference type="EMBL" id="JAVDUJ010000001">
    <property type="protein sequence ID" value="MDR6939496.1"/>
    <property type="molecule type" value="Genomic_DNA"/>
</dbReference>
<evidence type="ECO:0000256" key="5">
    <source>
        <dbReference type="PROSITE-ProRule" id="PRU00169"/>
    </source>
</evidence>